<name>H6L7Z8_SAPGL</name>
<protein>
    <submittedName>
        <fullName evidence="5">Translation initiation factor</fullName>
    </submittedName>
</protein>
<dbReference type="KEGG" id="sgn:SGRA_1484"/>
<dbReference type="GO" id="GO:0003743">
    <property type="term" value="F:translation initiation factor activity"/>
    <property type="evidence" value="ECO:0007669"/>
    <property type="project" value="UniProtKB-KW"/>
</dbReference>
<dbReference type="STRING" id="984262.SGRA_1484"/>
<evidence type="ECO:0000313" key="5">
    <source>
        <dbReference type="EMBL" id="AFC24219.1"/>
    </source>
</evidence>
<dbReference type="GO" id="GO:0006417">
    <property type="term" value="P:regulation of translation"/>
    <property type="evidence" value="ECO:0007669"/>
    <property type="project" value="UniProtKB-KW"/>
</dbReference>
<keyword evidence="3" id="KW-0648">Protein biosynthesis</keyword>
<comment type="similarity">
    <text evidence="1">Belongs to the SUI1 family.</text>
</comment>
<keyword evidence="5" id="KW-0396">Initiation factor</keyword>
<dbReference type="HOGENOM" id="CLU_082805_4_1_10"/>
<dbReference type="InterPro" id="IPR050318">
    <property type="entry name" value="DENR/SUI1_TIF"/>
</dbReference>
<dbReference type="CDD" id="cd11567">
    <property type="entry name" value="YciH_like"/>
    <property type="match status" value="1"/>
</dbReference>
<dbReference type="PROSITE" id="PS50296">
    <property type="entry name" value="SUI1"/>
    <property type="match status" value="1"/>
</dbReference>
<organism evidence="5 6">
    <name type="scientific">Saprospira grandis (strain Lewin)</name>
    <dbReference type="NCBI Taxonomy" id="984262"/>
    <lineage>
        <taxon>Bacteria</taxon>
        <taxon>Pseudomonadati</taxon>
        <taxon>Bacteroidota</taxon>
        <taxon>Saprospiria</taxon>
        <taxon>Saprospirales</taxon>
        <taxon>Saprospiraceae</taxon>
        <taxon>Saprospira</taxon>
    </lineage>
</organism>
<evidence type="ECO:0000256" key="2">
    <source>
        <dbReference type="ARBA" id="ARBA00022845"/>
    </source>
</evidence>
<dbReference type="EMBL" id="CP002831">
    <property type="protein sequence ID" value="AFC24219.1"/>
    <property type="molecule type" value="Genomic_DNA"/>
</dbReference>
<keyword evidence="2" id="KW-0810">Translation regulation</keyword>
<dbReference type="GO" id="GO:0003729">
    <property type="term" value="F:mRNA binding"/>
    <property type="evidence" value="ECO:0007669"/>
    <property type="project" value="TreeGrafter"/>
</dbReference>
<dbReference type="OrthoDB" id="9792915at2"/>
<evidence type="ECO:0000259" key="4">
    <source>
        <dbReference type="PROSITE" id="PS50296"/>
    </source>
</evidence>
<dbReference type="GO" id="GO:0001731">
    <property type="term" value="P:formation of translation preinitiation complex"/>
    <property type="evidence" value="ECO:0007669"/>
    <property type="project" value="TreeGrafter"/>
</dbReference>
<proteinExistence type="inferred from homology"/>
<evidence type="ECO:0000313" key="6">
    <source>
        <dbReference type="Proteomes" id="UP000007519"/>
    </source>
</evidence>
<dbReference type="RefSeq" id="WP_015691855.1">
    <property type="nucleotide sequence ID" value="NC_016940.1"/>
</dbReference>
<evidence type="ECO:0000256" key="3">
    <source>
        <dbReference type="ARBA" id="ARBA00022917"/>
    </source>
</evidence>
<dbReference type="InterPro" id="IPR005872">
    <property type="entry name" value="SUI1_arc_bac"/>
</dbReference>
<evidence type="ECO:0000256" key="1">
    <source>
        <dbReference type="ARBA" id="ARBA00005422"/>
    </source>
</evidence>
<dbReference type="Gene3D" id="3.30.780.10">
    <property type="entry name" value="SUI1-like domain"/>
    <property type="match status" value="1"/>
</dbReference>
<dbReference type="PANTHER" id="PTHR12789">
    <property type="entry name" value="DENSITY-REGULATED PROTEIN HOMOLOG"/>
    <property type="match status" value="1"/>
</dbReference>
<dbReference type="AlphaFoldDB" id="H6L7Z8"/>
<dbReference type="GO" id="GO:0002188">
    <property type="term" value="P:translation reinitiation"/>
    <property type="evidence" value="ECO:0007669"/>
    <property type="project" value="TreeGrafter"/>
</dbReference>
<dbReference type="SUPFAM" id="SSF55159">
    <property type="entry name" value="eIF1-like"/>
    <property type="match status" value="1"/>
</dbReference>
<dbReference type="PANTHER" id="PTHR12789:SF0">
    <property type="entry name" value="DENSITY-REGULATED PROTEIN"/>
    <property type="match status" value="1"/>
</dbReference>
<dbReference type="Proteomes" id="UP000007519">
    <property type="component" value="Chromosome"/>
</dbReference>
<feature type="domain" description="SUI1" evidence="4">
    <location>
        <begin position="43"/>
        <end position="103"/>
    </location>
</feature>
<dbReference type="PIRSF" id="PIRSF037511">
    <property type="entry name" value="Transl_init_SUI1_pro"/>
    <property type="match status" value="1"/>
</dbReference>
<dbReference type="Pfam" id="PF01253">
    <property type="entry name" value="SUI1"/>
    <property type="match status" value="1"/>
</dbReference>
<gene>
    <name evidence="5" type="primary">eIF-1</name>
    <name evidence="5" type="ordered locus">SGRA_1484</name>
</gene>
<dbReference type="eggNOG" id="COG0023">
    <property type="taxonomic scope" value="Bacteria"/>
</dbReference>
<dbReference type="InterPro" id="IPR036877">
    <property type="entry name" value="SUI1_dom_sf"/>
</dbReference>
<reference evidence="5 6" key="1">
    <citation type="journal article" date="2012" name="Stand. Genomic Sci.">
        <title>Complete genome sequencing and analysis of Saprospira grandis str. Lewin, a predatory marine bacterium.</title>
        <authorList>
            <person name="Saw J.H."/>
            <person name="Yuryev A."/>
            <person name="Kanbe M."/>
            <person name="Hou S."/>
            <person name="Young A.G."/>
            <person name="Aizawa S."/>
            <person name="Alam M."/>
        </authorList>
    </citation>
    <scope>NUCLEOTIDE SEQUENCE [LARGE SCALE GENOMIC DNA]</scope>
    <source>
        <strain evidence="5 6">Lewin</strain>
    </source>
</reference>
<accession>H6L7Z8</accession>
<sequence length="113" mass="12644">MAKKKKKLNFYSTDPNFEWNDEPLEEELLPPQQQRLRVQIDRKKRGGKEVTLVTGFVGPEEDLKALGKKLKASCGVGGSAKDGEIIVQGKQAEKVLELLKKWGYSQTKRSGGN</sequence>
<dbReference type="InterPro" id="IPR001950">
    <property type="entry name" value="SUI1"/>
</dbReference>
<keyword evidence="6" id="KW-1185">Reference proteome</keyword>